<dbReference type="EC" id="2.4.1.25" evidence="3 10"/>
<sequence length="500" mass="58899">MRKSGILMPIFSLPSKYGIGSLGNEAYNFVDFLVRTGQSVWQILPITSTSSIDGYSPYKSNGAFSGNYDLIDIDLLVSDGYIDYNFINSINYSEFDADPRYVDYGKVRRFKRIIFTEVFNRFDINSSESYKEFLKENKYWLDDYSSYMALREINGDNPYWDWKIKTEKEVKKSKDSNIINWYRWSLEYNKFLQYLFYDQWFRLKSYANDRGIEIFGDIPIYISQDSSDFYFNKEIFLTDQDGEPKLVSGVPPDEFSATGQYWGNPLYNWKYLEKNGFDWWINRVKKSFELYDILRIDHFRGLESYYCIDKATKDAMNGYWEKAPGKEFFDKIKKEVPDAKIVAEDLGLITKEVIELLEYTGFPGMKIVQFGFSTDADNMNLPHNFVENTVSYTGTHDNMPLAQWLKTAPHETLEYAKQYLRLNTYERYTEGLIRAVVGSASNMAIVPMQDWLDFDGWARINTPSTDENNWRIRLVHSDFTNELENYISYITGLYGRYKNR</sequence>
<evidence type="ECO:0000313" key="11">
    <source>
        <dbReference type="EMBL" id="MST62141.1"/>
    </source>
</evidence>
<evidence type="ECO:0000313" key="12">
    <source>
        <dbReference type="Proteomes" id="UP000440713"/>
    </source>
</evidence>
<dbReference type="EMBL" id="VUNE01000001">
    <property type="protein sequence ID" value="MST62141.1"/>
    <property type="molecule type" value="Genomic_DNA"/>
</dbReference>
<keyword evidence="12" id="KW-1185">Reference proteome</keyword>
<evidence type="ECO:0000256" key="5">
    <source>
        <dbReference type="ARBA" id="ARBA00022676"/>
    </source>
</evidence>
<evidence type="ECO:0000256" key="3">
    <source>
        <dbReference type="ARBA" id="ARBA00012560"/>
    </source>
</evidence>
<name>A0A6N7X228_9FIRM</name>
<dbReference type="InterPro" id="IPR017853">
    <property type="entry name" value="GH"/>
</dbReference>
<keyword evidence="5 10" id="KW-0328">Glycosyltransferase</keyword>
<evidence type="ECO:0000256" key="4">
    <source>
        <dbReference type="ARBA" id="ARBA00020295"/>
    </source>
</evidence>
<gene>
    <name evidence="11" type="primary">malQ</name>
    <name evidence="11" type="ORF">FYJ71_04015</name>
</gene>
<comment type="catalytic activity">
    <reaction evidence="1 10">
        <text>Transfers a segment of a (1-&gt;4)-alpha-D-glucan to a new position in an acceptor, which may be glucose or a (1-&gt;4)-alpha-D-glucan.</text>
        <dbReference type="EC" id="2.4.1.25"/>
    </reaction>
</comment>
<evidence type="ECO:0000256" key="8">
    <source>
        <dbReference type="ARBA" id="ARBA00031423"/>
    </source>
</evidence>
<evidence type="ECO:0000256" key="7">
    <source>
        <dbReference type="ARBA" id="ARBA00023277"/>
    </source>
</evidence>
<evidence type="ECO:0000256" key="2">
    <source>
        <dbReference type="ARBA" id="ARBA00005684"/>
    </source>
</evidence>
<comment type="caution">
    <text evidence="11">The sequence shown here is derived from an EMBL/GenBank/DDBJ whole genome shotgun (WGS) entry which is preliminary data.</text>
</comment>
<dbReference type="SUPFAM" id="SSF51445">
    <property type="entry name" value="(Trans)glycosidases"/>
    <property type="match status" value="1"/>
</dbReference>
<evidence type="ECO:0000256" key="6">
    <source>
        <dbReference type="ARBA" id="ARBA00022679"/>
    </source>
</evidence>
<protein>
    <recommendedName>
        <fullName evidence="4 10">4-alpha-glucanotransferase</fullName>
        <ecNumber evidence="3 10">2.4.1.25</ecNumber>
    </recommendedName>
    <alternativeName>
        <fullName evidence="8 10">Amylomaltase</fullName>
    </alternativeName>
    <alternativeName>
        <fullName evidence="9 10">Disproportionating enzyme</fullName>
    </alternativeName>
</protein>
<dbReference type="NCBIfam" id="TIGR00217">
    <property type="entry name" value="malQ"/>
    <property type="match status" value="1"/>
</dbReference>
<organism evidence="11 12">
    <name type="scientific">Peptostreptococcus porci</name>
    <dbReference type="NCBI Taxonomy" id="2652282"/>
    <lineage>
        <taxon>Bacteria</taxon>
        <taxon>Bacillati</taxon>
        <taxon>Bacillota</taxon>
        <taxon>Clostridia</taxon>
        <taxon>Peptostreptococcales</taxon>
        <taxon>Peptostreptococcaceae</taxon>
        <taxon>Peptostreptococcus</taxon>
    </lineage>
</organism>
<proteinExistence type="inferred from homology"/>
<evidence type="ECO:0000256" key="1">
    <source>
        <dbReference type="ARBA" id="ARBA00000439"/>
    </source>
</evidence>
<dbReference type="AlphaFoldDB" id="A0A6N7X228"/>
<accession>A0A6N7X228</accession>
<dbReference type="Pfam" id="PF02446">
    <property type="entry name" value="Glyco_hydro_77"/>
    <property type="match status" value="1"/>
</dbReference>
<keyword evidence="7 10" id="KW-0119">Carbohydrate metabolism</keyword>
<dbReference type="GO" id="GO:0004134">
    <property type="term" value="F:4-alpha-glucanotransferase activity"/>
    <property type="evidence" value="ECO:0007669"/>
    <property type="project" value="UniProtKB-EC"/>
</dbReference>
<evidence type="ECO:0000256" key="10">
    <source>
        <dbReference type="RuleBase" id="RU361207"/>
    </source>
</evidence>
<comment type="similarity">
    <text evidence="2 10">Belongs to the disproportionating enzyme family.</text>
</comment>
<dbReference type="Proteomes" id="UP000440713">
    <property type="component" value="Unassembled WGS sequence"/>
</dbReference>
<keyword evidence="6 10" id="KW-0808">Transferase</keyword>
<dbReference type="PANTHER" id="PTHR32438:SF5">
    <property type="entry name" value="4-ALPHA-GLUCANOTRANSFERASE DPE1, CHLOROPLASTIC_AMYLOPLASTIC"/>
    <property type="match status" value="1"/>
</dbReference>
<evidence type="ECO:0000256" key="9">
    <source>
        <dbReference type="ARBA" id="ARBA00031501"/>
    </source>
</evidence>
<reference evidence="11 12" key="1">
    <citation type="submission" date="2019-08" db="EMBL/GenBank/DDBJ databases">
        <title>In-depth cultivation of the pig gut microbiome towards novel bacterial diversity and tailored functional studies.</title>
        <authorList>
            <person name="Wylensek D."/>
            <person name="Hitch T.C.A."/>
            <person name="Clavel T."/>
        </authorList>
    </citation>
    <scope>NUCLEOTIDE SEQUENCE [LARGE SCALE GENOMIC DNA]</scope>
    <source>
        <strain evidence="11 12">WCA-SAB-591-4A-A</strain>
    </source>
</reference>
<dbReference type="PANTHER" id="PTHR32438">
    <property type="entry name" value="4-ALPHA-GLUCANOTRANSFERASE DPE1, CHLOROPLASTIC/AMYLOPLASTIC"/>
    <property type="match status" value="1"/>
</dbReference>
<dbReference type="InterPro" id="IPR003385">
    <property type="entry name" value="Glyco_hydro_77"/>
</dbReference>
<dbReference type="RefSeq" id="WP_154537492.1">
    <property type="nucleotide sequence ID" value="NZ_VUNE01000001.1"/>
</dbReference>
<dbReference type="GO" id="GO:0005975">
    <property type="term" value="P:carbohydrate metabolic process"/>
    <property type="evidence" value="ECO:0007669"/>
    <property type="project" value="InterPro"/>
</dbReference>
<dbReference type="Gene3D" id="3.20.20.80">
    <property type="entry name" value="Glycosidases"/>
    <property type="match status" value="1"/>
</dbReference>
<dbReference type="NCBIfam" id="NF011080">
    <property type="entry name" value="PRK14508.1-3"/>
    <property type="match status" value="1"/>
</dbReference>